<evidence type="ECO:0000313" key="5">
    <source>
        <dbReference type="EMBL" id="MFC1850970.1"/>
    </source>
</evidence>
<comment type="similarity">
    <text evidence="1">Belongs to the CbxX/CfxQ family.</text>
</comment>
<dbReference type="InterPro" id="IPR027417">
    <property type="entry name" value="P-loop_NTPase"/>
</dbReference>
<keyword evidence="2" id="KW-0547">Nucleotide-binding</keyword>
<dbReference type="EMBL" id="JBHPBY010000139">
    <property type="protein sequence ID" value="MFC1850970.1"/>
    <property type="molecule type" value="Genomic_DNA"/>
</dbReference>
<dbReference type="SUPFAM" id="SSF52540">
    <property type="entry name" value="P-loop containing nucleoside triphosphate hydrolases"/>
    <property type="match status" value="2"/>
</dbReference>
<comment type="caution">
    <text evidence="5">The sequence shown here is derived from an EMBL/GenBank/DDBJ whole genome shotgun (WGS) entry which is preliminary data.</text>
</comment>
<reference evidence="5 6" key="1">
    <citation type="submission" date="2024-09" db="EMBL/GenBank/DDBJ databases">
        <title>Laminarin stimulates single cell rates of sulfate reduction while oxygen inhibits transcriptomic activity in coastal marine sediment.</title>
        <authorList>
            <person name="Lindsay M."/>
            <person name="Orcutt B."/>
            <person name="Emerson D."/>
            <person name="Stepanauskas R."/>
            <person name="D'Angelo T."/>
        </authorList>
    </citation>
    <scope>NUCLEOTIDE SEQUENCE [LARGE SCALE GENOMIC DNA]</scope>
    <source>
        <strain evidence="5">SAG AM-311-K15</strain>
    </source>
</reference>
<protein>
    <submittedName>
        <fullName evidence="5">AAA family ATPase</fullName>
    </submittedName>
</protein>
<dbReference type="InterPro" id="IPR050773">
    <property type="entry name" value="CbxX/CfxQ_RuBisCO_ESX"/>
</dbReference>
<organism evidence="5 6">
    <name type="scientific">candidate division CSSED10-310 bacterium</name>
    <dbReference type="NCBI Taxonomy" id="2855610"/>
    <lineage>
        <taxon>Bacteria</taxon>
        <taxon>Bacteria division CSSED10-310</taxon>
    </lineage>
</organism>
<dbReference type="Gene3D" id="3.40.50.300">
    <property type="entry name" value="P-loop containing nucleotide triphosphate hydrolases"/>
    <property type="match status" value="2"/>
</dbReference>
<sequence>MTTKPSEHYKFRAIKVFGSTESLANQEKRYQVVYEESVSTYIYCEFSFYNKLFDEKDWKTKITLKCFESSSSKLICDREIKQDVKQDENIVYIREGWGNDTPGAFWRRGSYRWQAWIDDVYVDEITFYIEKEGPATPEKNPYFNIQSIKFYEAPYEGLELAKRKYLKAFNGAETRYIWAELNAENLIKNYKFWACELKFNFRKSSGYLKGKDTQVRLVYPHEDSFSVCIGWGSSNKTCWVKDHYSLDLIFMDQLIATMYFEVEDTDIPASAQDFIPAAPGISTKAGSEAQPASSDTENLEEVMQELNELIGLESIKNRIKEYATYLDFLSIRMSKGIDEEEKINLHSVFTGSPGTGKTTVARLLGKIYKHLGLLSKGMVLTVDRAELVGPFIGQTAPKTKETIDKARGGILLIDEAYSLARKDDDSKDFGHEVIEILVKEMSDGPGDIAIIVAGYTKEMEIFLNSNPGLKSRFNLYFQFPDYLPQELLKISDYGLKRRKLTITAPARELLYKKLVEAYRNRTLSFGNARYVNSLIDESKMNLGLRVMALPNHDALTVEQLSTIQPADIEKIFTTKQKSKADIPIDEDYLKDSIKQLKSMVGLDEIKCDIDEIVKLVRFYREMGKDVCQVFSLHSVFMGNPGTGKTTVARLLANIFKALGILERGHLVECDKQALVAGYIGQTTQKTAALIDQAMGGILFIDEAYSLAEGGERDYGREAMEILLKRMEDHRGEVVVIVAGYTNKMETFLESNPGVKSRFDRYFTFPDYDPDELYDISLRMLEETDISPDRAAQKHLRQYFEFLYQTKDEYFGNGRTARKIIEEAIKNQNLRLADLPRKKRKPELLQKLILKDIEEFKIDLTKCDARKRTIGFSPP</sequence>
<name>A0ABV6YXQ0_UNCC1</name>
<dbReference type="InterPro" id="IPR041627">
    <property type="entry name" value="AAA_lid_6"/>
</dbReference>
<dbReference type="PRINTS" id="PR00819">
    <property type="entry name" value="CBXCFQXSUPER"/>
</dbReference>
<dbReference type="Gene3D" id="1.10.8.60">
    <property type="match status" value="2"/>
</dbReference>
<evidence type="ECO:0000256" key="2">
    <source>
        <dbReference type="ARBA" id="ARBA00022741"/>
    </source>
</evidence>
<dbReference type="PANTHER" id="PTHR43392:SF2">
    <property type="entry name" value="AAA-TYPE ATPASE FAMILY PROTEIN _ ANKYRIN REPEAT FAMILY PROTEIN"/>
    <property type="match status" value="1"/>
</dbReference>
<gene>
    <name evidence="5" type="ORF">ACFL27_12320</name>
</gene>
<evidence type="ECO:0000256" key="1">
    <source>
        <dbReference type="ARBA" id="ARBA00010378"/>
    </source>
</evidence>
<dbReference type="InterPro" id="IPR003959">
    <property type="entry name" value="ATPase_AAA_core"/>
</dbReference>
<dbReference type="InterPro" id="IPR000641">
    <property type="entry name" value="CbxX/CfxQ"/>
</dbReference>
<dbReference type="Pfam" id="PF17866">
    <property type="entry name" value="AAA_lid_6"/>
    <property type="match status" value="2"/>
</dbReference>
<evidence type="ECO:0000256" key="3">
    <source>
        <dbReference type="ARBA" id="ARBA00022840"/>
    </source>
</evidence>
<dbReference type="PANTHER" id="PTHR43392">
    <property type="entry name" value="AAA-TYPE ATPASE FAMILY PROTEIN / ANKYRIN REPEAT FAMILY PROTEIN"/>
    <property type="match status" value="1"/>
</dbReference>
<keyword evidence="6" id="KW-1185">Reference proteome</keyword>
<feature type="domain" description="AAA+ ATPase" evidence="4">
    <location>
        <begin position="630"/>
        <end position="786"/>
    </location>
</feature>
<dbReference type="Proteomes" id="UP001594351">
    <property type="component" value="Unassembled WGS sequence"/>
</dbReference>
<dbReference type="SMART" id="SM00382">
    <property type="entry name" value="AAA"/>
    <property type="match status" value="2"/>
</dbReference>
<proteinExistence type="inferred from homology"/>
<evidence type="ECO:0000313" key="6">
    <source>
        <dbReference type="Proteomes" id="UP001594351"/>
    </source>
</evidence>
<accession>A0ABV6YXQ0</accession>
<keyword evidence="3" id="KW-0067">ATP-binding</keyword>
<dbReference type="CDD" id="cd00009">
    <property type="entry name" value="AAA"/>
    <property type="match status" value="1"/>
</dbReference>
<feature type="domain" description="AAA+ ATPase" evidence="4">
    <location>
        <begin position="343"/>
        <end position="481"/>
    </location>
</feature>
<dbReference type="Pfam" id="PF00004">
    <property type="entry name" value="AAA"/>
    <property type="match status" value="2"/>
</dbReference>
<dbReference type="InterPro" id="IPR003593">
    <property type="entry name" value="AAA+_ATPase"/>
</dbReference>
<evidence type="ECO:0000259" key="4">
    <source>
        <dbReference type="SMART" id="SM00382"/>
    </source>
</evidence>